<dbReference type="InterPro" id="IPR050146">
    <property type="entry name" value="Type-I_3-dehydroquinase"/>
</dbReference>
<evidence type="ECO:0000256" key="2">
    <source>
        <dbReference type="ARBA" id="ARBA00012060"/>
    </source>
</evidence>
<dbReference type="PANTHER" id="PTHR43699:SF1">
    <property type="entry name" value="3-DEHYDROQUINATE DEHYDRATASE"/>
    <property type="match status" value="1"/>
</dbReference>
<comment type="catalytic activity">
    <reaction evidence="1">
        <text>3-dehydroquinate = 3-dehydroshikimate + H2O</text>
        <dbReference type="Rhea" id="RHEA:21096"/>
        <dbReference type="ChEBI" id="CHEBI:15377"/>
        <dbReference type="ChEBI" id="CHEBI:16630"/>
        <dbReference type="ChEBI" id="CHEBI:32364"/>
        <dbReference type="EC" id="4.2.1.10"/>
    </reaction>
</comment>
<dbReference type="AlphaFoldDB" id="A0A0R2XA62"/>
<comment type="caution">
    <text evidence="6">The sequence shown here is derived from an EMBL/GenBank/DDBJ whole genome shotgun (WGS) entry which is preliminary data.</text>
</comment>
<feature type="region of interest" description="Disordered" evidence="5">
    <location>
        <begin position="1"/>
        <end position="25"/>
    </location>
</feature>
<evidence type="ECO:0000313" key="7">
    <source>
        <dbReference type="Proteomes" id="UP000051220"/>
    </source>
</evidence>
<organism evidence="6 7">
    <name type="scientific">Verrucomicrobia subdivision 6 bacterium BACL9 MAG-120924-bin69</name>
    <dbReference type="NCBI Taxonomy" id="1655635"/>
    <lineage>
        <taxon>Bacteria</taxon>
        <taxon>Pseudomonadati</taxon>
        <taxon>Verrucomicrobiota</taxon>
        <taxon>Verrucomicrobiia</taxon>
        <taxon>Verrucomicrobiales</taxon>
        <taxon>Verrucomicrobia subdivision 6</taxon>
    </lineage>
</organism>
<dbReference type="CDD" id="cd00502">
    <property type="entry name" value="DHQase_I"/>
    <property type="match status" value="1"/>
</dbReference>
<evidence type="ECO:0000256" key="4">
    <source>
        <dbReference type="ARBA" id="ARBA00023270"/>
    </source>
</evidence>
<sequence length="252" mass="28012">MTPTASDVSTKLRPPAKKSVPWRNPPLTVGTISTGDGLSHLIEAPEGIDLVEVRLDLLLSNGVAPDKIQEAMAQRSVPALLTLRTREEGGGFNWRSRQRVLFFLKFIPFADVVDLELTNIPRLSRVLRMVRQTKRDLIISSHSLKRKLTPLRLRRLLTQFRKTRASLYKIVGLARRRKDLRALAEPLLNQSHMRLAIMASGPLSTASRLSFPALGSRLIYVHLDEAAAPGQPGHKTAFTLPEIRSVVSPKGA</sequence>
<keyword evidence="3" id="KW-0456">Lyase</keyword>
<proteinExistence type="predicted"/>
<dbReference type="Pfam" id="PF01487">
    <property type="entry name" value="DHquinase_I"/>
    <property type="match status" value="1"/>
</dbReference>
<keyword evidence="4" id="KW-0704">Schiff base</keyword>
<name>A0A0R2XA62_9BACT</name>
<evidence type="ECO:0000256" key="3">
    <source>
        <dbReference type="ARBA" id="ARBA00023239"/>
    </source>
</evidence>
<accession>A0A0R2XA62</accession>
<reference evidence="6 7" key="1">
    <citation type="submission" date="2015-10" db="EMBL/GenBank/DDBJ databases">
        <title>Metagenome-Assembled Genomes uncover a global brackish microbiome.</title>
        <authorList>
            <person name="Hugerth L.W."/>
            <person name="Larsson J."/>
            <person name="Alneberg J."/>
            <person name="Lindh M.V."/>
            <person name="Legrand C."/>
            <person name="Pinhassi J."/>
            <person name="Andersson A.F."/>
        </authorList>
    </citation>
    <scope>NUCLEOTIDE SEQUENCE [LARGE SCALE GENOMIC DNA]</scope>
    <source>
        <strain evidence="6">BACL9 MAG-120924-bin69</strain>
    </source>
</reference>
<protein>
    <recommendedName>
        <fullName evidence="2">3-dehydroquinate dehydratase</fullName>
        <ecNumber evidence="2">4.2.1.10</ecNumber>
    </recommendedName>
</protein>
<dbReference type="InterPro" id="IPR001381">
    <property type="entry name" value="DHquinase_I"/>
</dbReference>
<dbReference type="Proteomes" id="UP000051220">
    <property type="component" value="Unassembled WGS sequence"/>
</dbReference>
<dbReference type="GO" id="GO:0003855">
    <property type="term" value="F:3-dehydroquinate dehydratase activity"/>
    <property type="evidence" value="ECO:0007669"/>
    <property type="project" value="UniProtKB-EC"/>
</dbReference>
<dbReference type="Gene3D" id="3.20.20.70">
    <property type="entry name" value="Aldolase class I"/>
    <property type="match status" value="1"/>
</dbReference>
<dbReference type="InterPro" id="IPR013785">
    <property type="entry name" value="Aldolase_TIM"/>
</dbReference>
<dbReference type="PANTHER" id="PTHR43699">
    <property type="entry name" value="3-DEHYDROQUINATE DEHYDRATASE"/>
    <property type="match status" value="1"/>
</dbReference>
<evidence type="ECO:0000256" key="5">
    <source>
        <dbReference type="SAM" id="MobiDB-lite"/>
    </source>
</evidence>
<evidence type="ECO:0000256" key="1">
    <source>
        <dbReference type="ARBA" id="ARBA00001864"/>
    </source>
</evidence>
<gene>
    <name evidence="6" type="ORF">ABS33_05390</name>
</gene>
<dbReference type="EC" id="4.2.1.10" evidence="2"/>
<dbReference type="EMBL" id="LIDN01000178">
    <property type="protein sequence ID" value="KRP33032.1"/>
    <property type="molecule type" value="Genomic_DNA"/>
</dbReference>
<dbReference type="SUPFAM" id="SSF51569">
    <property type="entry name" value="Aldolase"/>
    <property type="match status" value="1"/>
</dbReference>
<evidence type="ECO:0000313" key="6">
    <source>
        <dbReference type="EMBL" id="KRP33032.1"/>
    </source>
</evidence>
<dbReference type="GO" id="GO:0046279">
    <property type="term" value="P:3,4-dihydroxybenzoate biosynthetic process"/>
    <property type="evidence" value="ECO:0007669"/>
    <property type="project" value="TreeGrafter"/>
</dbReference>